<keyword evidence="2" id="KW-1185">Reference proteome</keyword>
<geneLocation type="plasmid" evidence="1">
    <name>pHma11p1</name>
</geneLocation>
<evidence type="ECO:0000313" key="2">
    <source>
        <dbReference type="Proteomes" id="UP000033682"/>
    </source>
</evidence>
<dbReference type="EMBL" id="JXLG01000016">
    <property type="protein sequence ID" value="KJY59693.1"/>
    <property type="molecule type" value="Genomic_DNA"/>
</dbReference>
<dbReference type="Proteomes" id="UP000033682">
    <property type="component" value="Unassembled WGS sequence"/>
</dbReference>
<dbReference type="HOGENOM" id="CLU_1076825_0_0_9"/>
<sequence>MIIWEGIEPGNFRTLKYIKAKNAHDLFFKLDTWFSNDKRERDYFDRDLLVEFLEKKDPDFSYFSKEMDANSYSDFIKEKSIFEQQTQYMYDIINNLSEPEVIELIKFAGEVKNPKIYYVDDEGNEIQQNNKEEETTVISNEGNAVGLGFLHLALSYLNDVKVILKSHHEEQRDDIKKDLEIAKVLSDNLTLDESPEKYGKFQIKDVSLTSENIDAVISDFEYIESALEKPEKANSEEVIRKFNHGKAMLKAIEIGNKL</sequence>
<comment type="caution">
    <text evidence="1">The sequence shown here is derived from an EMBL/GenBank/DDBJ whole genome shotgun (WGS) entry which is preliminary data.</text>
</comment>
<dbReference type="PATRIC" id="fig|303541.3.peg.106"/>
<organism evidence="1 2">
    <name type="scientific">Lactobacillus apis</name>
    <dbReference type="NCBI Taxonomy" id="303541"/>
    <lineage>
        <taxon>Bacteria</taxon>
        <taxon>Bacillati</taxon>
        <taxon>Bacillota</taxon>
        <taxon>Bacilli</taxon>
        <taxon>Lactobacillales</taxon>
        <taxon>Lactobacillaceae</taxon>
        <taxon>Lactobacillus</taxon>
    </lineage>
</organism>
<evidence type="ECO:0000313" key="1">
    <source>
        <dbReference type="EMBL" id="KJY59693.1"/>
    </source>
</evidence>
<gene>
    <name evidence="1" type="ORF">JF72_15320</name>
</gene>
<reference evidence="1 2" key="1">
    <citation type="submission" date="2015-01" db="EMBL/GenBank/DDBJ databases">
        <title>Comparative genomics of the lactic acid bacteria isolated from the honey bee gut.</title>
        <authorList>
            <person name="Ellegaard K.M."/>
            <person name="Tamarit D."/>
            <person name="Javelind E."/>
            <person name="Olofsson T."/>
            <person name="Andersson S.G."/>
            <person name="Vasquez A."/>
        </authorList>
    </citation>
    <scope>NUCLEOTIDE SEQUENCE [LARGE SCALE GENOMIC DNA]</scope>
    <source>
        <strain evidence="1 2">Hma11</strain>
        <plasmid evidence="1">pHma11p1</plasmid>
    </source>
</reference>
<keyword evidence="1" id="KW-0614">Plasmid</keyword>
<name>A0A0F4LN08_9LACO</name>
<dbReference type="RefSeq" id="WP_046308378.1">
    <property type="nucleotide sequence ID" value="NZ_KQ034005.1"/>
</dbReference>
<dbReference type="AlphaFoldDB" id="A0A0F4LN08"/>
<proteinExistence type="predicted"/>
<accession>A0A0F4LN08</accession>
<protein>
    <submittedName>
        <fullName evidence="1">Uncharacterized protein</fullName>
    </submittedName>
</protein>